<dbReference type="STRING" id="52.CMC5_053110"/>
<dbReference type="RefSeq" id="WP_050432966.1">
    <property type="nucleotide sequence ID" value="NZ_CP012159.1"/>
</dbReference>
<proteinExistence type="predicted"/>
<accession>A0A0K1EJW7</accession>
<organism evidence="1 2">
    <name type="scientific">Chondromyces crocatus</name>
    <dbReference type="NCBI Taxonomy" id="52"/>
    <lineage>
        <taxon>Bacteria</taxon>
        <taxon>Pseudomonadati</taxon>
        <taxon>Myxococcota</taxon>
        <taxon>Polyangia</taxon>
        <taxon>Polyangiales</taxon>
        <taxon>Polyangiaceae</taxon>
        <taxon>Chondromyces</taxon>
    </lineage>
</organism>
<keyword evidence="2" id="KW-1185">Reference proteome</keyword>
<evidence type="ECO:0000313" key="1">
    <source>
        <dbReference type="EMBL" id="AKT41150.1"/>
    </source>
</evidence>
<dbReference type="EMBL" id="CP012159">
    <property type="protein sequence ID" value="AKT41150.1"/>
    <property type="molecule type" value="Genomic_DNA"/>
</dbReference>
<evidence type="ECO:0000313" key="2">
    <source>
        <dbReference type="Proteomes" id="UP000067626"/>
    </source>
</evidence>
<sequence length="498" mass="53198">MRHLHSRTTRRTWIHGSWLLAASLGATGCIEESALSEPSELTVFFDDVYLTAEGERVQGRPLHEGALRVAARDDEGGFRFFEGEFSDDHARFPGVPDGELYVFVGPQGLSPSEIVVTSERELDLGRYVLQRPDVGAVTQPSLVQIALDGMSPWQEGNQLVLYSPGAGAVGTFDDVLTSEIALGATSIDDSFDMLDLTVAHLVDGDRGDEALLLEYVEQPSPGTNEVEPTLALERVFAVPSFTQVDGATTPIRGSLTAAPQAELHLDWKLSEFEALAASVHPEAKAAGYGVKVHAQPTAGLLGFRRPPALLSHVGAPLADIDVALSYGNPFPSAWQTYGLASVTLVAELEVPGSDERVGVFVNAHAALPVDARGETSFSPRFSPPQALRINGQDAQRPLLDVGVTPTVSWDPPAISGTFSYAIQLTRFTQTPNIGPISPPEFVVYTSDTQVVLPPTLLTPGELVQVSVVAIPRSEADAPGKAYVPLREGAPILSGLFRP</sequence>
<dbReference type="Proteomes" id="UP000067626">
    <property type="component" value="Chromosome"/>
</dbReference>
<protein>
    <recommendedName>
        <fullName evidence="3">Lipoprotein</fullName>
    </recommendedName>
</protein>
<gene>
    <name evidence="1" type="ORF">CMC5_053110</name>
</gene>
<dbReference type="KEGG" id="ccro:CMC5_053110"/>
<dbReference type="OrthoDB" id="5379943at2"/>
<reference evidence="1 2" key="1">
    <citation type="submission" date="2015-07" db="EMBL/GenBank/DDBJ databases">
        <title>Genome analysis of myxobacterium Chondromyces crocatus Cm c5 reveals a high potential for natural compound synthesis and the genetic basis for the loss of fruiting body formation.</title>
        <authorList>
            <person name="Zaburannyi N."/>
            <person name="Bunk B."/>
            <person name="Maier J."/>
            <person name="Overmann J."/>
            <person name="Mueller R."/>
        </authorList>
    </citation>
    <scope>NUCLEOTIDE SEQUENCE [LARGE SCALE GENOMIC DNA]</scope>
    <source>
        <strain evidence="1 2">Cm c5</strain>
    </source>
</reference>
<evidence type="ECO:0008006" key="3">
    <source>
        <dbReference type="Google" id="ProtNLM"/>
    </source>
</evidence>
<dbReference type="PROSITE" id="PS51257">
    <property type="entry name" value="PROKAR_LIPOPROTEIN"/>
    <property type="match status" value="1"/>
</dbReference>
<dbReference type="AlphaFoldDB" id="A0A0K1EJW7"/>
<name>A0A0K1EJW7_CHOCO</name>